<dbReference type="AlphaFoldDB" id="A0A1I7KLQ1"/>
<comment type="catalytic activity">
    <reaction evidence="10">
        <text>a quinone + NADH + 5 H(+)(in) = a quinol + NAD(+) + 4 H(+)(out)</text>
        <dbReference type="Rhea" id="RHEA:57888"/>
        <dbReference type="ChEBI" id="CHEBI:15378"/>
        <dbReference type="ChEBI" id="CHEBI:24646"/>
        <dbReference type="ChEBI" id="CHEBI:57540"/>
        <dbReference type="ChEBI" id="CHEBI:57945"/>
        <dbReference type="ChEBI" id="CHEBI:132124"/>
    </reaction>
</comment>
<dbReference type="Gene3D" id="1.10.287.3510">
    <property type="match status" value="1"/>
</dbReference>
<dbReference type="GO" id="GO:0050136">
    <property type="term" value="F:NADH dehydrogenase (quinone) (non-electrogenic) activity"/>
    <property type="evidence" value="ECO:0007669"/>
    <property type="project" value="UniProtKB-UniRule"/>
</dbReference>
<keyword evidence="8 10" id="KW-1133">Transmembrane helix</keyword>
<keyword evidence="4 10" id="KW-0813">Transport</keyword>
<feature type="transmembrane region" description="Helical" evidence="10">
    <location>
        <begin position="63"/>
        <end position="84"/>
    </location>
</feature>
<proteinExistence type="inferred from homology"/>
<evidence type="ECO:0000256" key="3">
    <source>
        <dbReference type="ARBA" id="ARBA00010519"/>
    </source>
</evidence>
<comment type="subunit">
    <text evidence="10">NDH-1 is composed of 14 different subunits. Subunits NuoA, H, J, K, L, M, N constitute the membrane sector of the complex.</text>
</comment>
<dbReference type="EMBL" id="FPCA01000006">
    <property type="protein sequence ID" value="SFU98321.1"/>
    <property type="molecule type" value="Genomic_DNA"/>
</dbReference>
<comment type="function">
    <text evidence="10">NDH-1 shuttles electrons from NADH, via FMN and iron-sulfur (Fe-S) centers, to quinones in the respiratory chain. The immediate electron acceptor for the enzyme in this species is believed to be a menaquinone. Couples the redox reaction to proton translocation (for every two electrons transferred, four hydrogen ions are translocated across the cytoplasmic membrane), and thus conserves the redox energy in a proton gradient.</text>
</comment>
<comment type="function">
    <text evidence="1">NDH-1 shuttles electrons from NADH, via FMN and iron-sulfur (Fe-S) centers, to quinones in the respiratory chain. The immediate electron acceptor for the enzyme in this species is believed to be ubiquinone. Couples the redox reaction to proton translocation (for every two electrons transferred, four hydrogen ions are translocated across the cytoplasmic membrane), and thus conserves the redox energy in a proton gradient.</text>
</comment>
<gene>
    <name evidence="10" type="primary">nuoK</name>
    <name evidence="11" type="ORF">SAMN04487941_3851</name>
</gene>
<keyword evidence="7 10" id="KW-1278">Translocase</keyword>
<dbReference type="PANTHER" id="PTHR11434:SF16">
    <property type="entry name" value="NADH-UBIQUINONE OXIDOREDUCTASE CHAIN 4L"/>
    <property type="match status" value="1"/>
</dbReference>
<dbReference type="GO" id="GO:0048038">
    <property type="term" value="F:quinone binding"/>
    <property type="evidence" value="ECO:0007669"/>
    <property type="project" value="UniProtKB-KW"/>
</dbReference>
<protein>
    <recommendedName>
        <fullName evidence="10">NADH-quinone oxidoreductase subunit K</fullName>
        <ecNumber evidence="10">7.1.1.-</ecNumber>
    </recommendedName>
    <alternativeName>
        <fullName evidence="10">NADH dehydrogenase I subunit K</fullName>
    </alternativeName>
    <alternativeName>
        <fullName evidence="10">NDH-1 subunit K</fullName>
    </alternativeName>
</protein>
<evidence type="ECO:0000256" key="6">
    <source>
        <dbReference type="ARBA" id="ARBA00022719"/>
    </source>
</evidence>
<dbReference type="STRING" id="388950.GCA_001611675_02771"/>
<dbReference type="PANTHER" id="PTHR11434">
    <property type="entry name" value="NADH-UBIQUINONE OXIDOREDUCTASE SUBUNIT ND4L"/>
    <property type="match status" value="1"/>
</dbReference>
<keyword evidence="12" id="KW-1185">Reference proteome</keyword>
<keyword evidence="9 10" id="KW-0472">Membrane</keyword>
<comment type="subcellular location">
    <subcellularLocation>
        <location evidence="10">Cell membrane</location>
        <topology evidence="10">Multi-pass membrane protein</topology>
    </subcellularLocation>
    <subcellularLocation>
        <location evidence="2">Membrane</location>
        <topology evidence="2">Multi-pass membrane protein</topology>
    </subcellularLocation>
</comment>
<evidence type="ECO:0000256" key="9">
    <source>
        <dbReference type="ARBA" id="ARBA00023136"/>
    </source>
</evidence>
<sequence>MEAIPLEHILLLGAVLFSIGILAVITKRHAVVVLMGIELIFNAANLNLIAFSRYDPSLLQGQLFSLFVIVVAAAEAAVALAIVLRVYQHFHTANLPDIVSKENS</sequence>
<feature type="transmembrane region" description="Helical" evidence="10">
    <location>
        <begin position="32"/>
        <end position="51"/>
    </location>
</feature>
<evidence type="ECO:0000256" key="5">
    <source>
        <dbReference type="ARBA" id="ARBA00022692"/>
    </source>
</evidence>
<dbReference type="InterPro" id="IPR001133">
    <property type="entry name" value="NADH_UbQ_OxRdtase_chain4L/K"/>
</dbReference>
<accession>A0A1I7KLQ1</accession>
<evidence type="ECO:0000256" key="7">
    <source>
        <dbReference type="ARBA" id="ARBA00022967"/>
    </source>
</evidence>
<evidence type="ECO:0000256" key="2">
    <source>
        <dbReference type="ARBA" id="ARBA00004141"/>
    </source>
</evidence>
<keyword evidence="6 10" id="KW-0874">Quinone</keyword>
<dbReference type="GO" id="GO:0042773">
    <property type="term" value="P:ATP synthesis coupled electron transport"/>
    <property type="evidence" value="ECO:0007669"/>
    <property type="project" value="InterPro"/>
</dbReference>
<keyword evidence="10" id="KW-1003">Cell membrane</keyword>
<evidence type="ECO:0000256" key="4">
    <source>
        <dbReference type="ARBA" id="ARBA00022448"/>
    </source>
</evidence>
<organism evidence="11 12">
    <name type="scientific">Pontibacter akesuensis</name>
    <dbReference type="NCBI Taxonomy" id="388950"/>
    <lineage>
        <taxon>Bacteria</taxon>
        <taxon>Pseudomonadati</taxon>
        <taxon>Bacteroidota</taxon>
        <taxon>Cytophagia</taxon>
        <taxon>Cytophagales</taxon>
        <taxon>Hymenobacteraceae</taxon>
        <taxon>Pontibacter</taxon>
    </lineage>
</organism>
<dbReference type="GO" id="GO:0005886">
    <property type="term" value="C:plasma membrane"/>
    <property type="evidence" value="ECO:0007669"/>
    <property type="project" value="UniProtKB-SubCell"/>
</dbReference>
<evidence type="ECO:0000256" key="8">
    <source>
        <dbReference type="ARBA" id="ARBA00022989"/>
    </source>
</evidence>
<keyword evidence="10" id="KW-0520">NAD</keyword>
<evidence type="ECO:0000256" key="10">
    <source>
        <dbReference type="HAMAP-Rule" id="MF_01456"/>
    </source>
</evidence>
<dbReference type="EC" id="7.1.1.-" evidence="10"/>
<dbReference type="HAMAP" id="MF_01456">
    <property type="entry name" value="NDH1_NuoK"/>
    <property type="match status" value="1"/>
</dbReference>
<reference evidence="11" key="1">
    <citation type="submission" date="2016-10" db="EMBL/GenBank/DDBJ databases">
        <authorList>
            <person name="de Groot N.N."/>
        </authorList>
    </citation>
    <scope>NUCLEOTIDE SEQUENCE [LARGE SCALE GENOMIC DNA]</scope>
    <source>
        <strain evidence="11">DSM 18820</strain>
    </source>
</reference>
<evidence type="ECO:0000313" key="12">
    <source>
        <dbReference type="Proteomes" id="UP000182491"/>
    </source>
</evidence>
<dbReference type="Pfam" id="PF00420">
    <property type="entry name" value="Oxidored_q2"/>
    <property type="match status" value="1"/>
</dbReference>
<dbReference type="NCBIfam" id="NF004320">
    <property type="entry name" value="PRK05715.1-2"/>
    <property type="match status" value="1"/>
</dbReference>
<comment type="similarity">
    <text evidence="3 10">Belongs to the complex I subunit 4L family.</text>
</comment>
<dbReference type="RefSeq" id="WP_068838717.1">
    <property type="nucleotide sequence ID" value="NZ_BMXC01000005.1"/>
</dbReference>
<dbReference type="FunFam" id="1.10.287.3510:FF:000001">
    <property type="entry name" value="NADH-quinone oxidoreductase subunit K"/>
    <property type="match status" value="1"/>
</dbReference>
<keyword evidence="5 10" id="KW-0812">Transmembrane</keyword>
<dbReference type="Proteomes" id="UP000182491">
    <property type="component" value="Unassembled WGS sequence"/>
</dbReference>
<evidence type="ECO:0000256" key="1">
    <source>
        <dbReference type="ARBA" id="ARBA00002378"/>
    </source>
</evidence>
<dbReference type="InterPro" id="IPR039428">
    <property type="entry name" value="NUOK/Mnh_C1-like"/>
</dbReference>
<evidence type="ECO:0000313" key="11">
    <source>
        <dbReference type="EMBL" id="SFU98321.1"/>
    </source>
</evidence>
<feature type="transmembrane region" description="Helical" evidence="10">
    <location>
        <begin position="6"/>
        <end position="25"/>
    </location>
</feature>
<name>A0A1I7KLQ1_9BACT</name>
<dbReference type="GO" id="GO:0030964">
    <property type="term" value="C:NADH dehydrogenase complex"/>
    <property type="evidence" value="ECO:0007669"/>
    <property type="project" value="TreeGrafter"/>
</dbReference>
<dbReference type="OrthoDB" id="9810120at2"/>